<evidence type="ECO:0000313" key="4">
    <source>
        <dbReference type="Proteomes" id="UP001501423"/>
    </source>
</evidence>
<protein>
    <recommendedName>
        <fullName evidence="2">PepSY domain-containing protein</fullName>
    </recommendedName>
</protein>
<accession>A0ABN3WM02</accession>
<dbReference type="Gene3D" id="3.10.450.40">
    <property type="match status" value="1"/>
</dbReference>
<dbReference type="Proteomes" id="UP001501423">
    <property type="component" value="Unassembled WGS sequence"/>
</dbReference>
<dbReference type="Pfam" id="PF03413">
    <property type="entry name" value="PepSY"/>
    <property type="match status" value="1"/>
</dbReference>
<gene>
    <name evidence="3" type="ORF">GCM10010478_17130</name>
</gene>
<dbReference type="EMBL" id="BAAAVA010000013">
    <property type="protein sequence ID" value="GAA2917854.1"/>
    <property type="molecule type" value="Genomic_DNA"/>
</dbReference>
<organism evidence="3 4">
    <name type="scientific">Streptomyces erythrogriseus</name>
    <dbReference type="NCBI Taxonomy" id="284027"/>
    <lineage>
        <taxon>Bacteria</taxon>
        <taxon>Bacillati</taxon>
        <taxon>Actinomycetota</taxon>
        <taxon>Actinomycetes</taxon>
        <taxon>Kitasatosporales</taxon>
        <taxon>Streptomycetaceae</taxon>
        <taxon>Streptomyces</taxon>
        <taxon>Streptomyces griseoincarnatus group</taxon>
    </lineage>
</organism>
<dbReference type="InterPro" id="IPR025711">
    <property type="entry name" value="PepSY"/>
</dbReference>
<keyword evidence="1" id="KW-0732">Signal</keyword>
<sequence>MWKRLVVVLCVPVVALSLLVACGREDPLNEPAERFGMVEVDYERAIRLSAAEVTAGELVALDLKEPESDSPEWESRIADQDGQLTTVRLDATRGEVLGTSSGPDLTDSERQELVRLLEEARILPGEAAREAAETAEGDVVTAVELQERDGDPVWRVSVLGVADETAMVHVVDARSGEVLDRSPA</sequence>
<evidence type="ECO:0000313" key="3">
    <source>
        <dbReference type="EMBL" id="GAA2917854.1"/>
    </source>
</evidence>
<dbReference type="RefSeq" id="WP_346088487.1">
    <property type="nucleotide sequence ID" value="NZ_BAAAVA010000013.1"/>
</dbReference>
<keyword evidence="4" id="KW-1185">Reference proteome</keyword>
<comment type="caution">
    <text evidence="3">The sequence shown here is derived from an EMBL/GenBank/DDBJ whole genome shotgun (WGS) entry which is preliminary data.</text>
</comment>
<name>A0ABN3WM02_9ACTN</name>
<reference evidence="3 4" key="1">
    <citation type="journal article" date="2019" name="Int. J. Syst. Evol. Microbiol.">
        <title>The Global Catalogue of Microorganisms (GCM) 10K type strain sequencing project: providing services to taxonomists for standard genome sequencing and annotation.</title>
        <authorList>
            <consortium name="The Broad Institute Genomics Platform"/>
            <consortium name="The Broad Institute Genome Sequencing Center for Infectious Disease"/>
            <person name="Wu L."/>
            <person name="Ma J."/>
        </authorList>
    </citation>
    <scope>NUCLEOTIDE SEQUENCE [LARGE SCALE GENOMIC DNA]</scope>
    <source>
        <strain evidence="3 4">JCM 9650</strain>
    </source>
</reference>
<proteinExistence type="predicted"/>
<feature type="chain" id="PRO_5046065292" description="PepSY domain-containing protein" evidence="1">
    <location>
        <begin position="21"/>
        <end position="184"/>
    </location>
</feature>
<dbReference type="PROSITE" id="PS51257">
    <property type="entry name" value="PROKAR_LIPOPROTEIN"/>
    <property type="match status" value="1"/>
</dbReference>
<evidence type="ECO:0000259" key="2">
    <source>
        <dbReference type="Pfam" id="PF03413"/>
    </source>
</evidence>
<feature type="signal peptide" evidence="1">
    <location>
        <begin position="1"/>
        <end position="20"/>
    </location>
</feature>
<evidence type="ECO:0000256" key="1">
    <source>
        <dbReference type="SAM" id="SignalP"/>
    </source>
</evidence>
<feature type="domain" description="PepSY" evidence="2">
    <location>
        <begin position="123"/>
        <end position="180"/>
    </location>
</feature>